<accession>A0A174EBE2</accession>
<sequence>MVAFLAWKDDKGNPMDKDSVAQDKIFYADWIDDIAPELDFTSTNNVAETQTVAMNMSDKGSGITEIYFGLQNPEETEVVFTPCTSAQSNQTVVEPGTYYMACKDTSGNMTCISADFFKITLDYGDATCPVRYIVGLEGNTVTLPNPEKLGYTFEGWEQTE</sequence>
<protein>
    <recommendedName>
        <fullName evidence="3">Bacterial repeat domain-containing protein</fullName>
    </recommendedName>
</protein>
<evidence type="ECO:0000313" key="2">
    <source>
        <dbReference type="Proteomes" id="UP000095395"/>
    </source>
</evidence>
<gene>
    <name evidence="1" type="ORF">ERS852392_02860</name>
</gene>
<dbReference type="AlphaFoldDB" id="A0A174EBE2"/>
<name>A0A174EBE2_9FIRM</name>
<dbReference type="RefSeq" id="WP_055302771.1">
    <property type="nucleotide sequence ID" value="NZ_CYYR01000023.1"/>
</dbReference>
<evidence type="ECO:0000313" key="1">
    <source>
        <dbReference type="EMBL" id="CUO33789.1"/>
    </source>
</evidence>
<reference evidence="1 2" key="1">
    <citation type="submission" date="2015-09" db="EMBL/GenBank/DDBJ databases">
        <authorList>
            <consortium name="Pathogen Informatics"/>
        </authorList>
    </citation>
    <scope>NUCLEOTIDE SEQUENCE [LARGE SCALE GENOMIC DNA]</scope>
    <source>
        <strain evidence="1 2">2789STDY5608835</strain>
    </source>
</reference>
<proteinExistence type="predicted"/>
<dbReference type="Proteomes" id="UP000095395">
    <property type="component" value="Unassembled WGS sequence"/>
</dbReference>
<dbReference type="EMBL" id="CYYR01000023">
    <property type="protein sequence ID" value="CUO33789.1"/>
    <property type="molecule type" value="Genomic_DNA"/>
</dbReference>
<evidence type="ECO:0008006" key="3">
    <source>
        <dbReference type="Google" id="ProtNLM"/>
    </source>
</evidence>
<organism evidence="1 2">
    <name type="scientific">Roseburia inulinivorans</name>
    <dbReference type="NCBI Taxonomy" id="360807"/>
    <lineage>
        <taxon>Bacteria</taxon>
        <taxon>Bacillati</taxon>
        <taxon>Bacillota</taxon>
        <taxon>Clostridia</taxon>
        <taxon>Lachnospirales</taxon>
        <taxon>Lachnospiraceae</taxon>
        <taxon>Roseburia</taxon>
    </lineage>
</organism>